<dbReference type="Gene3D" id="1.25.70.10">
    <property type="entry name" value="Transcription termination factor 3, mitochondrial"/>
    <property type="match status" value="1"/>
</dbReference>
<evidence type="ECO:0000256" key="3">
    <source>
        <dbReference type="ARBA" id="ARBA00022946"/>
    </source>
</evidence>
<keyword evidence="2" id="KW-0804">Transcription</keyword>
<evidence type="ECO:0000313" key="4">
    <source>
        <dbReference type="Proteomes" id="UP001652600"/>
    </source>
</evidence>
<protein>
    <submittedName>
        <fullName evidence="5">Transcription termination factor MTEF1, chloroplastic-like</fullName>
    </submittedName>
</protein>
<reference evidence="5" key="1">
    <citation type="submission" date="2025-08" db="UniProtKB">
        <authorList>
            <consortium name="RefSeq"/>
        </authorList>
    </citation>
    <scope>IDENTIFICATION</scope>
    <source>
        <tissue evidence="5">Stem</tissue>
    </source>
</reference>
<dbReference type="InterPro" id="IPR003690">
    <property type="entry name" value="MTERF"/>
</dbReference>
<comment type="similarity">
    <text evidence="1">Belongs to the mTERF family.</text>
</comment>
<proteinExistence type="inferred from homology"/>
<dbReference type="FunFam" id="1.25.70.10:FF:000001">
    <property type="entry name" value="Mitochondrial transcription termination factor-like"/>
    <property type="match status" value="1"/>
</dbReference>
<dbReference type="InterPro" id="IPR038538">
    <property type="entry name" value="MTERF_sf"/>
</dbReference>
<sequence>MYNLFRRILLLRSPSSVFSHGFSETPLKSLRYLSTSSEIVSSPKSASLASNDVQLKNNGKAVIALLANHGFSQSQISDLAKRWPQILCANPEKILLPKLLFLQSRGFSSPEIAKLVCAIPVAIMASLNKRIIPAFDYIQAVLGSKEKALAAIRRFPGILSWDLRVSVGPNIEILKQFGVPDSTISSYLQRQPKMFLTSSIRFKEIVERVAEMGFNPQRLQFLVAVFALRSMTKSSWDKKVEVYRKWGLSEEEIRLAFRKNPLCMTLSEENINDTMDFFVNEIGCESSYLARRPSLFAYSLKKRILPRGYVHQVLLSKGLIEKYEKFTWMFFCPENCFIEKVINPHKKQIPGLLELYKQKIMDSSR</sequence>
<dbReference type="Proteomes" id="UP001652600">
    <property type="component" value="Chromosome 6"/>
</dbReference>
<dbReference type="SMART" id="SM00733">
    <property type="entry name" value="Mterf"/>
    <property type="match status" value="6"/>
</dbReference>
<keyword evidence="2" id="KW-0806">Transcription termination</keyword>
<dbReference type="AlphaFoldDB" id="A0A1S3AX02"/>
<evidence type="ECO:0000313" key="5">
    <source>
        <dbReference type="RefSeq" id="XP_008438840.1"/>
    </source>
</evidence>
<keyword evidence="4" id="KW-1185">Reference proteome</keyword>
<dbReference type="SMR" id="A0A1S3AX02"/>
<dbReference type="GO" id="GO:0006353">
    <property type="term" value="P:DNA-templated transcription termination"/>
    <property type="evidence" value="ECO:0007669"/>
    <property type="project" value="UniProtKB-KW"/>
</dbReference>
<evidence type="ECO:0000256" key="1">
    <source>
        <dbReference type="ARBA" id="ARBA00007692"/>
    </source>
</evidence>
<dbReference type="KEGG" id="cmo:127143765"/>
<dbReference type="GO" id="GO:0003676">
    <property type="term" value="F:nucleic acid binding"/>
    <property type="evidence" value="ECO:0007669"/>
    <property type="project" value="InterPro"/>
</dbReference>
<accession>A0A1S3AX02</accession>
<dbReference type="RefSeq" id="XP_008438840.1">
    <property type="nucleotide sequence ID" value="XM_008440618.3"/>
</dbReference>
<name>A0A1S3AX02_CUCME</name>
<evidence type="ECO:0000256" key="2">
    <source>
        <dbReference type="ARBA" id="ARBA00022472"/>
    </source>
</evidence>
<dbReference type="Pfam" id="PF02536">
    <property type="entry name" value="mTERF"/>
    <property type="match status" value="1"/>
</dbReference>
<gene>
    <name evidence="5" type="primary">LOC127143765</name>
</gene>
<organism evidence="4 5">
    <name type="scientific">Cucumis melo</name>
    <name type="common">Muskmelon</name>
    <dbReference type="NCBI Taxonomy" id="3656"/>
    <lineage>
        <taxon>Eukaryota</taxon>
        <taxon>Viridiplantae</taxon>
        <taxon>Streptophyta</taxon>
        <taxon>Embryophyta</taxon>
        <taxon>Tracheophyta</taxon>
        <taxon>Spermatophyta</taxon>
        <taxon>Magnoliopsida</taxon>
        <taxon>eudicotyledons</taxon>
        <taxon>Gunneridae</taxon>
        <taxon>Pentapetalae</taxon>
        <taxon>rosids</taxon>
        <taxon>fabids</taxon>
        <taxon>Cucurbitales</taxon>
        <taxon>Cucurbitaceae</taxon>
        <taxon>Benincaseae</taxon>
        <taxon>Cucumis</taxon>
    </lineage>
</organism>
<keyword evidence="3" id="KW-0809">Transit peptide</keyword>
<keyword evidence="2" id="KW-0805">Transcription regulation</keyword>
<dbReference type="PANTHER" id="PTHR13068">
    <property type="entry name" value="CGI-12 PROTEIN-RELATED"/>
    <property type="match status" value="1"/>
</dbReference>
<dbReference type="OrthoDB" id="637682at2759"/>
<dbReference type="PANTHER" id="PTHR13068:SF166">
    <property type="entry name" value="TRANSCRIPTION TERMINATION FACTOR MTERF15, MITOCHONDRIAL-LIKE"/>
    <property type="match status" value="1"/>
</dbReference>